<feature type="transmembrane region" description="Helical" evidence="1">
    <location>
        <begin position="80"/>
        <end position="97"/>
    </location>
</feature>
<keyword evidence="1" id="KW-0812">Transmembrane</keyword>
<dbReference type="AlphaFoldDB" id="A0A099KZD7"/>
<dbReference type="OrthoDB" id="7041927at2"/>
<evidence type="ECO:0000313" key="3">
    <source>
        <dbReference type="Proteomes" id="UP000029868"/>
    </source>
</evidence>
<protein>
    <submittedName>
        <fullName evidence="2">Uncharacterized protein</fullName>
    </submittedName>
</protein>
<comment type="caution">
    <text evidence="2">The sequence shown here is derived from an EMBL/GenBank/DDBJ whole genome shotgun (WGS) entry which is preliminary data.</text>
</comment>
<feature type="transmembrane region" description="Helical" evidence="1">
    <location>
        <begin position="210"/>
        <end position="231"/>
    </location>
</feature>
<dbReference type="PATRIC" id="fig|28229.3.peg.1585"/>
<accession>A0A099KZD7</accession>
<proteinExistence type="predicted"/>
<keyword evidence="1" id="KW-0472">Membrane</keyword>
<dbReference type="Proteomes" id="UP000029868">
    <property type="component" value="Unassembled WGS sequence"/>
</dbReference>
<sequence>MSINYSNYTLDELLDVNENINRDMYPERYKQLCEEIQRRKKNGEFERKAQEIKEKEDEDDEENEFIIEFSSEGKGTNRKLFILVFILINMVVLAFVLPKYMVSDLSNIHEYSTEIDFIECHKEEVIDDETDEVYTYFDLNIGSYQDTFSAVGIGEGKCKNLARDLKVGTNVSIWHEGGLIHQLKSKNSMLLPYAYMKSKVQDLRTGDANLYWFGLVALWFMLFKSVANAVVPGTFTSNK</sequence>
<reference evidence="2 3" key="1">
    <citation type="submission" date="2014-08" db="EMBL/GenBank/DDBJ databases">
        <title>Genomic and Phenotypic Diversity of Colwellia psychrerythraea strains from Disparate Marine Basins.</title>
        <authorList>
            <person name="Techtmann S.M."/>
            <person name="Stelling S.C."/>
            <person name="Utturkar S.M."/>
            <person name="Alshibli N."/>
            <person name="Harris A."/>
            <person name="Brown S.D."/>
            <person name="Hazen T.C."/>
        </authorList>
    </citation>
    <scope>NUCLEOTIDE SEQUENCE [LARGE SCALE GENOMIC DNA]</scope>
    <source>
        <strain evidence="2 3">GAB14E</strain>
    </source>
</reference>
<evidence type="ECO:0000256" key="1">
    <source>
        <dbReference type="SAM" id="Phobius"/>
    </source>
</evidence>
<dbReference type="EMBL" id="JQEC01000015">
    <property type="protein sequence ID" value="KGJ95197.1"/>
    <property type="molecule type" value="Genomic_DNA"/>
</dbReference>
<dbReference type="RefSeq" id="WP_033081649.1">
    <property type="nucleotide sequence ID" value="NZ_JQEC01000015.1"/>
</dbReference>
<keyword evidence="1" id="KW-1133">Transmembrane helix</keyword>
<evidence type="ECO:0000313" key="2">
    <source>
        <dbReference type="EMBL" id="KGJ95197.1"/>
    </source>
</evidence>
<gene>
    <name evidence="2" type="ORF">GAB14E_1979</name>
</gene>
<organism evidence="2 3">
    <name type="scientific">Colwellia psychrerythraea</name>
    <name type="common">Vibrio psychroerythus</name>
    <dbReference type="NCBI Taxonomy" id="28229"/>
    <lineage>
        <taxon>Bacteria</taxon>
        <taxon>Pseudomonadati</taxon>
        <taxon>Pseudomonadota</taxon>
        <taxon>Gammaproteobacteria</taxon>
        <taxon>Alteromonadales</taxon>
        <taxon>Colwelliaceae</taxon>
        <taxon>Colwellia</taxon>
    </lineage>
</organism>
<name>A0A099KZD7_COLPS</name>